<dbReference type="RefSeq" id="WP_061179741.1">
    <property type="nucleotide sequence ID" value="NZ_FCOE02000050.1"/>
</dbReference>
<sequence>MSVTLERLQGLVDLSNDDYHAGPGVSKSHLDVIAEKSPLHYWNTYLNPDRLPPEQKSDFLLGSAAHSAILEPDLFESSFVKSPAFNMRTKDGKQMFADFVQENPGKQILTPDDYQTCLDIRDAVYRHPTAPGLLSGGKPEQSFFVDDAETGELIKCRFDYLQDGGALAIDVKTTRNAHPRSFGKDAANFRYDIAVAWYFDVLRQLYNETPKYWVWLAIEKEPPYAIGLYYAKTEDILRAHDSARRDFMRIVNCKRANEWPDYGWTAEPLDFPTWMKR</sequence>
<comment type="caution">
    <text evidence="2">The sequence shown here is derived from an EMBL/GenBank/DDBJ whole genome shotgun (WGS) entry which is preliminary data.</text>
</comment>
<evidence type="ECO:0000313" key="2">
    <source>
        <dbReference type="EMBL" id="SAK98520.1"/>
    </source>
</evidence>
<feature type="domain" description="Putative exodeoxyribonuclease 8 PDDEXK-like" evidence="1">
    <location>
        <begin position="52"/>
        <end position="262"/>
    </location>
</feature>
<proteinExistence type="predicted"/>
<evidence type="ECO:0000259" key="1">
    <source>
        <dbReference type="Pfam" id="PF12684"/>
    </source>
</evidence>
<keyword evidence="3" id="KW-1185">Reference proteome</keyword>
<dbReference type="EMBL" id="FCOE02000050">
    <property type="protein sequence ID" value="SAK98520.1"/>
    <property type="molecule type" value="Genomic_DNA"/>
</dbReference>
<reference evidence="2" key="1">
    <citation type="submission" date="2016-01" db="EMBL/GenBank/DDBJ databases">
        <authorList>
            <person name="Peeters C."/>
        </authorList>
    </citation>
    <scope>NUCLEOTIDE SEQUENCE [LARGE SCALE GENOMIC DNA]</scope>
    <source>
        <strain evidence="2">LMG 29323</strain>
    </source>
</reference>
<evidence type="ECO:0000313" key="3">
    <source>
        <dbReference type="Proteomes" id="UP000054911"/>
    </source>
</evidence>
<dbReference type="STRING" id="1777141.AWB80_07543"/>
<dbReference type="OrthoDB" id="256590at2"/>
<dbReference type="Proteomes" id="UP000054911">
    <property type="component" value="Unassembled WGS sequence"/>
</dbReference>
<protein>
    <submittedName>
        <fullName evidence="2">Exonuclease VIII</fullName>
    </submittedName>
</protein>
<dbReference type="AlphaFoldDB" id="A0A158DVS7"/>
<dbReference type="GO" id="GO:0004527">
    <property type="term" value="F:exonuclease activity"/>
    <property type="evidence" value="ECO:0007669"/>
    <property type="project" value="UniProtKB-KW"/>
</dbReference>
<dbReference type="Pfam" id="PF12684">
    <property type="entry name" value="DUF3799"/>
    <property type="match status" value="1"/>
</dbReference>
<organism evidence="2 3">
    <name type="scientific">Caballeronia pedi</name>
    <dbReference type="NCBI Taxonomy" id="1777141"/>
    <lineage>
        <taxon>Bacteria</taxon>
        <taxon>Pseudomonadati</taxon>
        <taxon>Pseudomonadota</taxon>
        <taxon>Betaproteobacteria</taxon>
        <taxon>Burkholderiales</taxon>
        <taxon>Burkholderiaceae</taxon>
        <taxon>Caballeronia</taxon>
    </lineage>
</organism>
<keyword evidence="2" id="KW-0540">Nuclease</keyword>
<keyword evidence="2" id="KW-0378">Hydrolase</keyword>
<dbReference type="InterPro" id="IPR024432">
    <property type="entry name" value="Put_RecE_PDDEXK-like_dom"/>
</dbReference>
<keyword evidence="2" id="KW-0269">Exonuclease</keyword>
<accession>A0A158DVS7</accession>
<dbReference type="Gene3D" id="3.90.320.10">
    <property type="match status" value="1"/>
</dbReference>
<name>A0A158DVS7_9BURK</name>
<gene>
    <name evidence="2" type="ORF">AWB80_07543</name>
</gene>
<dbReference type="InterPro" id="IPR011604">
    <property type="entry name" value="PDDEXK-like_dom_sf"/>
</dbReference>